<reference evidence="9" key="1">
    <citation type="submission" date="2025-08" db="UniProtKB">
        <authorList>
            <consortium name="RefSeq"/>
        </authorList>
    </citation>
    <scope>IDENTIFICATION</scope>
    <source>
        <strain evidence="9">Ishihara</strain>
        <tissue evidence="9">Whole body</tissue>
    </source>
</reference>
<proteinExistence type="predicted"/>
<evidence type="ECO:0000256" key="1">
    <source>
        <dbReference type="ARBA" id="ARBA00004245"/>
    </source>
</evidence>
<dbReference type="AlphaFoldDB" id="A0A9J7DP78"/>
<dbReference type="PANTHER" id="PTHR45870">
    <property type="entry name" value="TUBULIN MONOGLYCYLASE TTLL3"/>
    <property type="match status" value="1"/>
</dbReference>
<keyword evidence="3" id="KW-0436">Ligase</keyword>
<feature type="region of interest" description="Disordered" evidence="7">
    <location>
        <begin position="1"/>
        <end position="50"/>
    </location>
</feature>
<dbReference type="Gene3D" id="3.30.470.20">
    <property type="entry name" value="ATP-grasp fold, B domain"/>
    <property type="match status" value="1"/>
</dbReference>
<keyword evidence="5" id="KW-0067">ATP-binding</keyword>
<protein>
    <submittedName>
        <fullName evidence="9">Tubulin glycylase 3A-like isoform X2</fullName>
    </submittedName>
</protein>
<evidence type="ECO:0000256" key="7">
    <source>
        <dbReference type="SAM" id="MobiDB-lite"/>
    </source>
</evidence>
<evidence type="ECO:0000256" key="2">
    <source>
        <dbReference type="ARBA" id="ARBA00022490"/>
    </source>
</evidence>
<dbReference type="Pfam" id="PF03133">
    <property type="entry name" value="TTL"/>
    <property type="match status" value="1"/>
</dbReference>
<dbReference type="InterPro" id="IPR051437">
    <property type="entry name" value="TTLL_monoglycylase"/>
</dbReference>
<evidence type="ECO:0000313" key="9">
    <source>
        <dbReference type="RefSeq" id="XP_022815688.1"/>
    </source>
</evidence>
<feature type="compositionally biased region" description="Acidic residues" evidence="7">
    <location>
        <begin position="1"/>
        <end position="11"/>
    </location>
</feature>
<dbReference type="PANTHER" id="PTHR45870:SF2">
    <property type="entry name" value="TUBULIN MONOGLYCYLASE TTLL3"/>
    <property type="match status" value="1"/>
</dbReference>
<dbReference type="InterPro" id="IPR004344">
    <property type="entry name" value="TTL/TTLL_fam"/>
</dbReference>
<evidence type="ECO:0000256" key="4">
    <source>
        <dbReference type="ARBA" id="ARBA00022741"/>
    </source>
</evidence>
<dbReference type="GO" id="GO:0070736">
    <property type="term" value="F:protein-glycine ligase activity, initiating"/>
    <property type="evidence" value="ECO:0007669"/>
    <property type="project" value="TreeGrafter"/>
</dbReference>
<keyword evidence="8" id="KW-1185">Reference proteome</keyword>
<keyword evidence="6" id="KW-0206">Cytoskeleton</keyword>
<dbReference type="SUPFAM" id="SSF56059">
    <property type="entry name" value="Glutathione synthetase ATP-binding domain-like"/>
    <property type="match status" value="1"/>
</dbReference>
<dbReference type="GO" id="GO:0015630">
    <property type="term" value="C:microtubule cytoskeleton"/>
    <property type="evidence" value="ECO:0007669"/>
    <property type="project" value="TreeGrafter"/>
</dbReference>
<feature type="region of interest" description="Disordered" evidence="7">
    <location>
        <begin position="601"/>
        <end position="628"/>
    </location>
</feature>
<evidence type="ECO:0000313" key="8">
    <source>
        <dbReference type="Proteomes" id="UP000301870"/>
    </source>
</evidence>
<comment type="subcellular location">
    <subcellularLocation>
        <location evidence="1">Cytoplasm</location>
        <location evidence="1">Cytoskeleton</location>
    </subcellularLocation>
</comment>
<keyword evidence="2" id="KW-0963">Cytoplasm</keyword>
<evidence type="ECO:0000256" key="3">
    <source>
        <dbReference type="ARBA" id="ARBA00022598"/>
    </source>
</evidence>
<sequence length="774" mass="89521">MAITMELEESASDSKLHRDSTSKKELRPSSAVSFSKSEHGPEGSSSSEQLKQYKSWVSTERWNELKKIADNAMREHKVFMIKGGGFPAVRRALLERGWIEKYESHKVRHPPHVDPKKLHGKELSKVERMILYKFMEHHSVDFLWTTKRDKYDWLLSNKDVIISRFCRSIFTTKEGLTTSLTQMHWHTEPGVALTKFPRCYNIHNSDSLEEFIDDFRITACISVLKWLSIALQNNPEPNIITANGKVPFSAIEFAISRLNEYIVFLTHRDIDDTDDQQHVWEHEWDQFLTHHYLLVHEKAKFMEDKNINVRQLERRGCKILGTMAKYWPQIDIDGILNIWIVKPGNKCRGRGIQLMNNIKDIIGLINIPAQKTRYVVQKYIENPLVIYNTKFDIRQWFLITNCQPLTIWVYKDSYLRFSSQIFSLSNYHESVHLTNNAVQTKYKNTGERDKALPDENMWDCHTFKAYLRQIGKYELWEEKIYPGIKQCLIGAMLASQETMDKRQNSFELYGADFMLTEDFTPWLIEINSSPDLAPTTSVTARLCPQCLEDVIKVVLDRRYNLDADTGTFELAYRQIIPKAPAYLGLSLCINGKRVLKKCKERKHEVKSTHTPQPPRVPSGDAIISSDQDQPVPAEYSGPIITDFLTWLNPYDALPTNKDGIVLGPKDSLTVRQAITVVKSTITLKSAPKKRKTSLSFRIHRGRRERNTECKRRIVPHSCCRPEDGQFTNQTGKYRTESASKAEKTKVDRYDTHGSFSVQFLLPSHAIDTVRLQSA</sequence>
<name>A0A9J7DP78_SPOLT</name>
<dbReference type="RefSeq" id="XP_022815688.1">
    <property type="nucleotide sequence ID" value="XM_022959920.1"/>
</dbReference>
<dbReference type="GeneID" id="111348973"/>
<dbReference type="PROSITE" id="PS51221">
    <property type="entry name" value="TTL"/>
    <property type="match status" value="1"/>
</dbReference>
<feature type="compositionally biased region" description="Basic and acidic residues" evidence="7">
    <location>
        <begin position="12"/>
        <end position="27"/>
    </location>
</feature>
<accession>A0A9J7DP78</accession>
<organism evidence="8 9">
    <name type="scientific">Spodoptera litura</name>
    <name type="common">Asian cotton leafworm</name>
    <dbReference type="NCBI Taxonomy" id="69820"/>
    <lineage>
        <taxon>Eukaryota</taxon>
        <taxon>Metazoa</taxon>
        <taxon>Ecdysozoa</taxon>
        <taxon>Arthropoda</taxon>
        <taxon>Hexapoda</taxon>
        <taxon>Insecta</taxon>
        <taxon>Pterygota</taxon>
        <taxon>Neoptera</taxon>
        <taxon>Endopterygota</taxon>
        <taxon>Lepidoptera</taxon>
        <taxon>Glossata</taxon>
        <taxon>Ditrysia</taxon>
        <taxon>Noctuoidea</taxon>
        <taxon>Noctuidae</taxon>
        <taxon>Amphipyrinae</taxon>
        <taxon>Spodoptera</taxon>
    </lineage>
</organism>
<dbReference type="GO" id="GO:0005930">
    <property type="term" value="C:axoneme"/>
    <property type="evidence" value="ECO:0007669"/>
    <property type="project" value="TreeGrafter"/>
</dbReference>
<dbReference type="GO" id="GO:0003341">
    <property type="term" value="P:cilium movement"/>
    <property type="evidence" value="ECO:0007669"/>
    <property type="project" value="TreeGrafter"/>
</dbReference>
<dbReference type="Proteomes" id="UP000301870">
    <property type="component" value="Chromosome 8"/>
</dbReference>
<evidence type="ECO:0000256" key="5">
    <source>
        <dbReference type="ARBA" id="ARBA00022840"/>
    </source>
</evidence>
<evidence type="ECO:0000256" key="6">
    <source>
        <dbReference type="ARBA" id="ARBA00023212"/>
    </source>
</evidence>
<dbReference type="GO" id="GO:0005524">
    <property type="term" value="F:ATP binding"/>
    <property type="evidence" value="ECO:0007669"/>
    <property type="project" value="UniProtKB-KW"/>
</dbReference>
<gene>
    <name evidence="9" type="primary">LOC111348973</name>
</gene>
<dbReference type="GO" id="GO:0060271">
    <property type="term" value="P:cilium assembly"/>
    <property type="evidence" value="ECO:0007669"/>
    <property type="project" value="TreeGrafter"/>
</dbReference>
<keyword evidence="4" id="KW-0547">Nucleotide-binding</keyword>
<dbReference type="FunFam" id="3.30.470.20:FF:000032">
    <property type="entry name" value="tubulin monoglycylase TTLL3 isoform X2"/>
    <property type="match status" value="1"/>
</dbReference>